<proteinExistence type="predicted"/>
<comment type="caution">
    <text evidence="2">The sequence shown here is derived from an EMBL/GenBank/DDBJ whole genome shotgun (WGS) entry which is preliminary data.</text>
</comment>
<evidence type="ECO:0000313" key="3">
    <source>
        <dbReference type="Proteomes" id="UP000034749"/>
    </source>
</evidence>
<keyword evidence="1" id="KW-0812">Transmembrane</keyword>
<accession>A0A0G0W299</accession>
<reference evidence="2 3" key="1">
    <citation type="journal article" date="2015" name="Nature">
        <title>rRNA introns, odd ribosomes, and small enigmatic genomes across a large radiation of phyla.</title>
        <authorList>
            <person name="Brown C.T."/>
            <person name="Hug L.A."/>
            <person name="Thomas B.C."/>
            <person name="Sharon I."/>
            <person name="Castelle C.J."/>
            <person name="Singh A."/>
            <person name="Wilkins M.J."/>
            <person name="Williams K.H."/>
            <person name="Banfield J.F."/>
        </authorList>
    </citation>
    <scope>NUCLEOTIDE SEQUENCE [LARGE SCALE GENOMIC DNA]</scope>
</reference>
<dbReference type="AlphaFoldDB" id="A0A0G0W299"/>
<feature type="transmembrane region" description="Helical" evidence="1">
    <location>
        <begin position="103"/>
        <end position="120"/>
    </location>
</feature>
<gene>
    <name evidence="2" type="ORF">UU24_C0037G0002</name>
</gene>
<feature type="transmembrane region" description="Helical" evidence="1">
    <location>
        <begin position="38"/>
        <end position="57"/>
    </location>
</feature>
<feature type="transmembrane region" description="Helical" evidence="1">
    <location>
        <begin position="64"/>
        <end position="83"/>
    </location>
</feature>
<dbReference type="InterPro" id="IPR014509">
    <property type="entry name" value="YjdF-like"/>
</dbReference>
<protein>
    <recommendedName>
        <fullName evidence="4">VanZ-like domain-containing protein</fullName>
    </recommendedName>
</protein>
<keyword evidence="1" id="KW-0472">Membrane</keyword>
<dbReference type="Pfam" id="PF09997">
    <property type="entry name" value="DUF2238"/>
    <property type="match status" value="1"/>
</dbReference>
<evidence type="ECO:0008006" key="4">
    <source>
        <dbReference type="Google" id="ProtNLM"/>
    </source>
</evidence>
<organism evidence="2 3">
    <name type="scientific">Candidatus Nomurabacteria bacterium GW2011_GWA2_40_9</name>
    <dbReference type="NCBI Taxonomy" id="1618734"/>
    <lineage>
        <taxon>Bacteria</taxon>
        <taxon>Candidatus Nomuraibacteriota</taxon>
    </lineage>
</organism>
<evidence type="ECO:0000256" key="1">
    <source>
        <dbReference type="SAM" id="Phobius"/>
    </source>
</evidence>
<dbReference type="EMBL" id="LBZW01000037">
    <property type="protein sequence ID" value="KKR78430.1"/>
    <property type="molecule type" value="Genomic_DNA"/>
</dbReference>
<sequence length="131" mass="15365">MNRKKLFIRLATLMFLIFTANFVANKFYWYSSISYFDMIMHFLGGFWLALAFIWVYNKEKLNSINILKVMLSVLLVGVAWEVFEVLVNQSLAKNLFDALDTLSDLFFDLFGGVTALYYVSKRIMKKKEDKV</sequence>
<name>A0A0G0W299_9BACT</name>
<evidence type="ECO:0000313" key="2">
    <source>
        <dbReference type="EMBL" id="KKR78430.1"/>
    </source>
</evidence>
<keyword evidence="1" id="KW-1133">Transmembrane helix</keyword>
<dbReference type="Proteomes" id="UP000034749">
    <property type="component" value="Unassembled WGS sequence"/>
</dbReference>